<dbReference type="SMART" id="SM00533">
    <property type="entry name" value="MUTSd"/>
    <property type="match status" value="1"/>
</dbReference>
<dbReference type="GO" id="GO:0016787">
    <property type="term" value="F:hydrolase activity"/>
    <property type="evidence" value="ECO:0007669"/>
    <property type="project" value="UniProtKB-KW"/>
</dbReference>
<dbReference type="SUPFAM" id="SSF52540">
    <property type="entry name" value="P-loop containing nucleoside triphosphate hydrolases"/>
    <property type="match status" value="1"/>
</dbReference>
<dbReference type="InterPro" id="IPR005747">
    <property type="entry name" value="MutS2"/>
</dbReference>
<dbReference type="AlphaFoldDB" id="A0ABD0VF43"/>
<keyword evidence="3" id="KW-0378">Hydrolase</keyword>
<evidence type="ECO:0000313" key="10">
    <source>
        <dbReference type="Proteomes" id="UP001552299"/>
    </source>
</evidence>
<dbReference type="PROSITE" id="PS00486">
    <property type="entry name" value="DNA_MISMATCH_REPAIR_2"/>
    <property type="match status" value="1"/>
</dbReference>
<keyword evidence="1" id="KW-0699">rRNA-binding</keyword>
<dbReference type="InterPro" id="IPR045076">
    <property type="entry name" value="MutS"/>
</dbReference>
<sequence>MAVFRSEVIVTLSLNPLATTFRRRPYFSPLKPRAAIQQLKPASGDGHKAHNSKSAAICDSLRLLEWDAVCDLVSSFAGTQLGRETVKAQLWSAVELSYEETKMRLEETSAAIEFINYGSGGMDFAGIDVLLVKSAIGQASKGFPISGLEAIAVACLIEFAENLQATFEGAVKEDAAWYNRFMPLAEVMMNVSICHSLVASVKKIIDEDGYVKDSASSELKRYRDQVLIVERKLYLLMDKLARNNRNESSSLEVCNVDGRWCIKYMSNKLENFDGLLLSSSGSDYLVEPIAAVELNDELQQARALAAKVEEDVLSQLTDKMLAELGSIQNLLDTMIQLDAVAARAKYGIEYGATYPNIFLPCEMIRSLTVDGDSGLNGTSSKPSFSHHQREWKLYLQKAYHPLLLKQYRENLENARKALTNAASDLRRKKMQGKSMATDDSDSYLDSMKLSILQMERRPPIPVDFAISAKATVLVITGPNTGGKTVSLKTVGLASLMSKAGLYVLASEPAKLPWFDAVYADIGDEQSLTQSLSTFSGHLKQISAIRSNSTSNSLVLLDEVGAGTNPLEGAALGMSLLESFAESGSFLTIATTHHGELKTLKYSNHVFENACVEFDEDSLQPTYRILWGIPGRSNAINIAEKLGLPYRILSTARKLHGKTSAEINEIIIDMESSKQDFEQNLKDAQHYLMLSRRLQQDLLMARERVTKHSDTLRKSKAQSISEFAVMARSILHTKLQQYRQSAVAQSTSQSTTVDNSEFKKQNLKLIASSNCSVEQTKSSDIGKTSPDKLLRIPEVGEKIVVPSLGKEAVVLQVLPSKGEIIVQSRNIKLRLKLKDVVASE</sequence>
<proteinExistence type="predicted"/>
<dbReference type="Gene3D" id="3.40.50.300">
    <property type="entry name" value="P-loop containing nucleotide triphosphate hydrolases"/>
    <property type="match status" value="1"/>
</dbReference>
<dbReference type="PANTHER" id="PTHR48466:SF2">
    <property type="entry name" value="OS10G0509000 PROTEIN"/>
    <property type="match status" value="1"/>
</dbReference>
<dbReference type="InterPro" id="IPR046893">
    <property type="entry name" value="MSSS"/>
</dbReference>
<keyword evidence="2" id="KW-0547">Nucleotide-binding</keyword>
<dbReference type="PIRSF" id="PIRSF005814">
    <property type="entry name" value="MutS_YshD"/>
    <property type="match status" value="1"/>
</dbReference>
<keyword evidence="5" id="KW-0694">RNA-binding</keyword>
<evidence type="ECO:0000256" key="2">
    <source>
        <dbReference type="ARBA" id="ARBA00022741"/>
    </source>
</evidence>
<keyword evidence="4" id="KW-0067">ATP-binding</keyword>
<dbReference type="PANTHER" id="PTHR48466">
    <property type="entry name" value="OS10G0509000 PROTEIN-RELATED"/>
    <property type="match status" value="1"/>
</dbReference>
<dbReference type="GO" id="GO:0005524">
    <property type="term" value="F:ATP binding"/>
    <property type="evidence" value="ECO:0007669"/>
    <property type="project" value="UniProtKB-KW"/>
</dbReference>
<evidence type="ECO:0000256" key="4">
    <source>
        <dbReference type="ARBA" id="ARBA00022840"/>
    </source>
</evidence>
<accession>A0ABD0VF43</accession>
<dbReference type="EMBL" id="JANQDX010000006">
    <property type="protein sequence ID" value="KAL0923700.1"/>
    <property type="molecule type" value="Genomic_DNA"/>
</dbReference>
<keyword evidence="10" id="KW-1185">Reference proteome</keyword>
<dbReference type="SUPFAM" id="SSF48334">
    <property type="entry name" value="DNA repair protein MutS, domain III"/>
    <property type="match status" value="1"/>
</dbReference>
<protein>
    <recommendedName>
        <fullName evidence="8">DNA mismatch repair proteins mutS family domain-containing protein</fullName>
    </recommendedName>
</protein>
<gene>
    <name evidence="9" type="ORF">M5K25_007767</name>
</gene>
<dbReference type="FunFam" id="3.40.50.300:FF:000830">
    <property type="entry name" value="Endonuclease MutS2"/>
    <property type="match status" value="1"/>
</dbReference>
<keyword evidence="6" id="KW-0238">DNA-binding</keyword>
<dbReference type="InterPro" id="IPR007696">
    <property type="entry name" value="DNA_mismatch_repair_MutS_core"/>
</dbReference>
<dbReference type="GO" id="GO:0003677">
    <property type="term" value="F:DNA binding"/>
    <property type="evidence" value="ECO:0007669"/>
    <property type="project" value="UniProtKB-KW"/>
</dbReference>
<dbReference type="Pfam" id="PF00488">
    <property type="entry name" value="MutS_V"/>
    <property type="match status" value="1"/>
</dbReference>
<evidence type="ECO:0000256" key="7">
    <source>
        <dbReference type="SAM" id="Coils"/>
    </source>
</evidence>
<feature type="domain" description="DNA mismatch repair proteins mutS family" evidence="8">
    <location>
        <begin position="552"/>
        <end position="568"/>
    </location>
</feature>
<dbReference type="Pfam" id="PF20297">
    <property type="entry name" value="MSSS"/>
    <property type="match status" value="1"/>
</dbReference>
<evidence type="ECO:0000259" key="8">
    <source>
        <dbReference type="PROSITE" id="PS00486"/>
    </source>
</evidence>
<reference evidence="9 10" key="1">
    <citation type="journal article" date="2024" name="Plant Biotechnol. J.">
        <title>Dendrobium thyrsiflorum genome and its molecular insights into genes involved in important horticultural traits.</title>
        <authorList>
            <person name="Chen B."/>
            <person name="Wang J.Y."/>
            <person name="Zheng P.J."/>
            <person name="Li K.L."/>
            <person name="Liang Y.M."/>
            <person name="Chen X.F."/>
            <person name="Zhang C."/>
            <person name="Zhao X."/>
            <person name="He X."/>
            <person name="Zhang G.Q."/>
            <person name="Liu Z.J."/>
            <person name="Xu Q."/>
        </authorList>
    </citation>
    <scope>NUCLEOTIDE SEQUENCE [LARGE SCALE GENOMIC DNA]</scope>
    <source>
        <strain evidence="9">GZMU011</strain>
    </source>
</reference>
<dbReference type="GO" id="GO:0019843">
    <property type="term" value="F:rRNA binding"/>
    <property type="evidence" value="ECO:0007669"/>
    <property type="project" value="UniProtKB-KW"/>
</dbReference>
<dbReference type="InterPro" id="IPR027417">
    <property type="entry name" value="P-loop_NTPase"/>
</dbReference>
<dbReference type="InterPro" id="IPR000432">
    <property type="entry name" value="DNA_mismatch_repair_MutS_C"/>
</dbReference>
<name>A0ABD0VF43_DENTH</name>
<feature type="coiled-coil region" evidence="7">
    <location>
        <begin position="404"/>
        <end position="431"/>
    </location>
</feature>
<evidence type="ECO:0000313" key="9">
    <source>
        <dbReference type="EMBL" id="KAL0923700.1"/>
    </source>
</evidence>
<keyword evidence="7" id="KW-0175">Coiled coil</keyword>
<dbReference type="SMART" id="SM00534">
    <property type="entry name" value="MUTSac"/>
    <property type="match status" value="1"/>
</dbReference>
<organism evidence="9 10">
    <name type="scientific">Dendrobium thyrsiflorum</name>
    <name type="common">Pinecone-like raceme dendrobium</name>
    <name type="synonym">Orchid</name>
    <dbReference type="NCBI Taxonomy" id="117978"/>
    <lineage>
        <taxon>Eukaryota</taxon>
        <taxon>Viridiplantae</taxon>
        <taxon>Streptophyta</taxon>
        <taxon>Embryophyta</taxon>
        <taxon>Tracheophyta</taxon>
        <taxon>Spermatophyta</taxon>
        <taxon>Magnoliopsida</taxon>
        <taxon>Liliopsida</taxon>
        <taxon>Asparagales</taxon>
        <taxon>Orchidaceae</taxon>
        <taxon>Epidendroideae</taxon>
        <taxon>Malaxideae</taxon>
        <taxon>Dendrobiinae</taxon>
        <taxon>Dendrobium</taxon>
    </lineage>
</organism>
<dbReference type="InterPro" id="IPR036187">
    <property type="entry name" value="DNA_mismatch_repair_MutS_sf"/>
</dbReference>
<evidence type="ECO:0000256" key="1">
    <source>
        <dbReference type="ARBA" id="ARBA00022730"/>
    </source>
</evidence>
<comment type="caution">
    <text evidence="9">The sequence shown here is derived from an EMBL/GenBank/DDBJ whole genome shotgun (WGS) entry which is preliminary data.</text>
</comment>
<evidence type="ECO:0000256" key="5">
    <source>
        <dbReference type="ARBA" id="ARBA00022884"/>
    </source>
</evidence>
<evidence type="ECO:0000256" key="3">
    <source>
        <dbReference type="ARBA" id="ARBA00022801"/>
    </source>
</evidence>
<dbReference type="Proteomes" id="UP001552299">
    <property type="component" value="Unassembled WGS sequence"/>
</dbReference>
<evidence type="ECO:0000256" key="6">
    <source>
        <dbReference type="ARBA" id="ARBA00023125"/>
    </source>
</evidence>